<name>A0AAV0AC54_PHORO</name>
<gene>
    <name evidence="3" type="primary">Gm7361</name>
    <name evidence="3" type="ORF">PHOROB_LOCUS17734</name>
</gene>
<protein>
    <submittedName>
        <fullName evidence="3">Gm7361 protein</fullName>
    </submittedName>
</protein>
<dbReference type="Pfam" id="PF04822">
    <property type="entry name" value="Takusan"/>
    <property type="match status" value="1"/>
</dbReference>
<dbReference type="PANTHER" id="PTHR21558:SF13">
    <property type="entry name" value="MCG129800-RELATED"/>
    <property type="match status" value="1"/>
</dbReference>
<feature type="coiled-coil region" evidence="1">
    <location>
        <begin position="75"/>
        <end position="157"/>
    </location>
</feature>
<organism evidence="3 4">
    <name type="scientific">Phodopus roborovskii</name>
    <name type="common">Roborovski's desert hamster</name>
    <name type="synonym">Cricetulus roborovskii</name>
    <dbReference type="NCBI Taxonomy" id="109678"/>
    <lineage>
        <taxon>Eukaryota</taxon>
        <taxon>Metazoa</taxon>
        <taxon>Chordata</taxon>
        <taxon>Craniata</taxon>
        <taxon>Vertebrata</taxon>
        <taxon>Euteleostomi</taxon>
        <taxon>Mammalia</taxon>
        <taxon>Eutheria</taxon>
        <taxon>Euarchontoglires</taxon>
        <taxon>Glires</taxon>
        <taxon>Rodentia</taxon>
        <taxon>Myomorpha</taxon>
        <taxon>Muroidea</taxon>
        <taxon>Cricetidae</taxon>
        <taxon>Cricetinae</taxon>
        <taxon>Phodopus</taxon>
    </lineage>
</organism>
<dbReference type="InterPro" id="IPR006907">
    <property type="entry name" value="DLG5_N"/>
</dbReference>
<proteinExistence type="predicted"/>
<reference evidence="3" key="1">
    <citation type="submission" date="2022-06" db="EMBL/GenBank/DDBJ databases">
        <authorList>
            <person name="Andreotti S."/>
            <person name="Wyler E."/>
        </authorList>
    </citation>
    <scope>NUCLEOTIDE SEQUENCE</scope>
</reference>
<evidence type="ECO:0000313" key="4">
    <source>
        <dbReference type="Proteomes" id="UP001152836"/>
    </source>
</evidence>
<comment type="caution">
    <text evidence="3">The sequence shown here is derived from an EMBL/GenBank/DDBJ whole genome shotgun (WGS) entry which is preliminary data.</text>
</comment>
<dbReference type="PANTHER" id="PTHR21558">
    <property type="entry name" value="SPEER/SPETEX"/>
    <property type="match status" value="1"/>
</dbReference>
<sequence>MAFHDVTSVVATPTALRAILQCLSVVSVSMLSRLRRLLGRENGEHQETIERQKEAGVQSQEAAMETSTHPSLLTKKQVKKEMERLNRELQLMTNHRNDLRDRLLFITEGNVEKSPDHRPNPFYKKLKTEHKEIMEELQSLQNKNTKASEKLDDLAKETGFYRGLHSRLLMEQTTLKKKVDMLRQENKKQMEDWFLLKHHLRELKLICKKQKEKTSDLQTKQKVRAGRSEKFKHELEQATAQDESLLQKELLTQEPPADLDPEQILNSGDAFSSLDFISYV</sequence>
<dbReference type="Proteomes" id="UP001152836">
    <property type="component" value="Unassembled WGS sequence"/>
</dbReference>
<evidence type="ECO:0000256" key="1">
    <source>
        <dbReference type="SAM" id="Coils"/>
    </source>
</evidence>
<keyword evidence="1" id="KW-0175">Coiled coil</keyword>
<keyword evidence="4" id="KW-1185">Reference proteome</keyword>
<dbReference type="AlphaFoldDB" id="A0AAV0AC54"/>
<evidence type="ECO:0000313" key="3">
    <source>
        <dbReference type="EMBL" id="CAH7472049.1"/>
    </source>
</evidence>
<feature type="domain" description="Disks large homolog 5 N-terminal" evidence="2">
    <location>
        <begin position="64"/>
        <end position="147"/>
    </location>
</feature>
<accession>A0AAV0AC54</accession>
<dbReference type="EMBL" id="CALSGD010001675">
    <property type="protein sequence ID" value="CAH7472049.1"/>
    <property type="molecule type" value="Genomic_DNA"/>
</dbReference>
<evidence type="ECO:0000259" key="2">
    <source>
        <dbReference type="Pfam" id="PF04822"/>
    </source>
</evidence>